<gene>
    <name evidence="1" type="ORF">ENR47_01870</name>
</gene>
<accession>A0A832H0N1</accession>
<evidence type="ECO:0000313" key="1">
    <source>
        <dbReference type="EMBL" id="HGW93022.1"/>
    </source>
</evidence>
<proteinExistence type="predicted"/>
<dbReference type="EMBL" id="DSRD01000125">
    <property type="protein sequence ID" value="HGW93022.1"/>
    <property type="molecule type" value="Genomic_DNA"/>
</dbReference>
<dbReference type="AlphaFoldDB" id="A0A832H0N1"/>
<reference evidence="1" key="1">
    <citation type="journal article" date="2020" name="mSystems">
        <title>Genome- and Community-Level Interaction Insights into Carbon Utilization and Element Cycling Functions of Hydrothermarchaeota in Hydrothermal Sediment.</title>
        <authorList>
            <person name="Zhou Z."/>
            <person name="Liu Y."/>
            <person name="Xu W."/>
            <person name="Pan J."/>
            <person name="Luo Z.H."/>
            <person name="Li M."/>
        </authorList>
    </citation>
    <scope>NUCLEOTIDE SEQUENCE [LARGE SCALE GENOMIC DNA]</scope>
    <source>
        <strain evidence="1">SpSt-402</strain>
    </source>
</reference>
<protein>
    <submittedName>
        <fullName evidence="1">Uncharacterized protein</fullName>
    </submittedName>
</protein>
<comment type="caution">
    <text evidence="1">The sequence shown here is derived from an EMBL/GenBank/DDBJ whole genome shotgun (WGS) entry which is preliminary data.</text>
</comment>
<sequence length="182" mass="21036">MEIILALVVAVAVIFFGALISAGNERQRKAIDALREQVVFWAVQDLRIKRERLARDVRVDDPLRWLNNLVDKVGGYEFNLRVHEVFDEPRALVCITADNSGKVVFSPLSLSEIRQLNRKKRSRLSQYGDQHPLLALPRKIEAYEFSVLNSNILFDLELPLVWKSLTQQETGAMERLWMYQLS</sequence>
<name>A0A832H0N1_9CYAN</name>
<organism evidence="1">
    <name type="scientific">Oscillatoriales cyanobacterium SpSt-402</name>
    <dbReference type="NCBI Taxonomy" id="2282168"/>
    <lineage>
        <taxon>Bacteria</taxon>
        <taxon>Bacillati</taxon>
        <taxon>Cyanobacteriota</taxon>
        <taxon>Cyanophyceae</taxon>
        <taxon>Oscillatoriophycideae</taxon>
        <taxon>Oscillatoriales</taxon>
    </lineage>
</organism>